<gene>
    <name evidence="2" type="ORF">B9Z65_1611</name>
</gene>
<dbReference type="InterPro" id="IPR000073">
    <property type="entry name" value="AB_hydrolase_1"/>
</dbReference>
<dbReference type="InterPro" id="IPR050471">
    <property type="entry name" value="AB_hydrolase"/>
</dbReference>
<name>A0A2P7YGD8_9PEZI</name>
<dbReference type="OrthoDB" id="2851338at2759"/>
<dbReference type="Pfam" id="PF12697">
    <property type="entry name" value="Abhydrolase_6"/>
    <property type="match status" value="1"/>
</dbReference>
<dbReference type="InterPro" id="IPR029058">
    <property type="entry name" value="AB_hydrolase_fold"/>
</dbReference>
<organism evidence="2 3">
    <name type="scientific">Elsinoe australis</name>
    <dbReference type="NCBI Taxonomy" id="40998"/>
    <lineage>
        <taxon>Eukaryota</taxon>
        <taxon>Fungi</taxon>
        <taxon>Dikarya</taxon>
        <taxon>Ascomycota</taxon>
        <taxon>Pezizomycotina</taxon>
        <taxon>Dothideomycetes</taxon>
        <taxon>Dothideomycetidae</taxon>
        <taxon>Myriangiales</taxon>
        <taxon>Elsinoaceae</taxon>
        <taxon>Elsinoe</taxon>
    </lineage>
</organism>
<proteinExistence type="predicted"/>
<accession>A0A2P7YGD8</accession>
<evidence type="ECO:0000313" key="3">
    <source>
        <dbReference type="Proteomes" id="UP000243723"/>
    </source>
</evidence>
<dbReference type="Gene3D" id="3.40.50.1820">
    <property type="entry name" value="alpha/beta hydrolase"/>
    <property type="match status" value="1"/>
</dbReference>
<evidence type="ECO:0000259" key="1">
    <source>
        <dbReference type="Pfam" id="PF12697"/>
    </source>
</evidence>
<dbReference type="InterPro" id="IPR011008">
    <property type="entry name" value="Dimeric_a/b-barrel"/>
</dbReference>
<sequence length="565" mass="62598">MAPGILYVTMQPKPELPFEKFQDWYNNEHGPLRLRLSFCKNGFRYKATDLDGPGKGQHEWMAIYDMDDMDALNGEEYKKLRGPPVQTQREVDIRPYLDINRRSFDLLDDRKVDGYQPVERIGGEEAGNVMVHVAFTVKPDQHPEEIGRWYDQEHTGMLQKVPGWRRTRRFKTSSTENSTVTEWLALHEYAPQNGLGGPEFVAATTTPWAHKVNNEVIASKHRRVYSHYYTFGPAPRHLSNITNWTSPSNQTRTLSTTPPILESYITTPDGAKIQYQLTGSASPTAPVILCINSILTHHSIYKGFTSLFLAQNPNYRVLRYLTRGRTSATGTTDPITLTTLTDDAIALLDALRIPRVALAIGVSLGGATALNLGLKHPDRVPVFLACDTNSKAPAGNPKAWGDRIAMAEGDKTGTDTKVGKFGGAGQDAFVQTVTEGERVVGEELAEATVRRWFVEESYDGGELEERVKEVKDMVRTNSLEGFKRGVRALFEYDMTAEMEGCKARGEFLVGKGDGALPEGMKKMAEALGDGKGGKGVKLTVVEGAGHLPMVERPEEVVKAVEAILK</sequence>
<reference evidence="2 3" key="1">
    <citation type="submission" date="2017-05" db="EMBL/GenBank/DDBJ databases">
        <title>Draft genome sequence of Elsinoe australis.</title>
        <authorList>
            <person name="Cheng Q."/>
        </authorList>
    </citation>
    <scope>NUCLEOTIDE SEQUENCE [LARGE SCALE GENOMIC DNA]</scope>
    <source>
        <strain evidence="2 3">NL1</strain>
    </source>
</reference>
<keyword evidence="3" id="KW-1185">Reference proteome</keyword>
<dbReference type="AlphaFoldDB" id="A0A2P7YGD8"/>
<dbReference type="SUPFAM" id="SSF54909">
    <property type="entry name" value="Dimeric alpha+beta barrel"/>
    <property type="match status" value="1"/>
</dbReference>
<protein>
    <submittedName>
        <fullName evidence="2">Cullin-1</fullName>
    </submittedName>
</protein>
<dbReference type="SUPFAM" id="SSF53474">
    <property type="entry name" value="alpha/beta-Hydrolases"/>
    <property type="match status" value="1"/>
</dbReference>
<dbReference type="PANTHER" id="PTHR43433">
    <property type="entry name" value="HYDROLASE, ALPHA/BETA FOLD FAMILY PROTEIN"/>
    <property type="match status" value="1"/>
</dbReference>
<comment type="caution">
    <text evidence="2">The sequence shown here is derived from an EMBL/GenBank/DDBJ whole genome shotgun (WGS) entry which is preliminary data.</text>
</comment>
<dbReference type="Proteomes" id="UP000243723">
    <property type="component" value="Unassembled WGS sequence"/>
</dbReference>
<evidence type="ECO:0000313" key="2">
    <source>
        <dbReference type="EMBL" id="PSK35028.1"/>
    </source>
</evidence>
<feature type="domain" description="AB hydrolase-1" evidence="1">
    <location>
        <begin position="296"/>
        <end position="559"/>
    </location>
</feature>
<dbReference type="STRING" id="40998.A0A2P7YGD8"/>
<dbReference type="EMBL" id="NHZQ01000445">
    <property type="protein sequence ID" value="PSK35028.1"/>
    <property type="molecule type" value="Genomic_DNA"/>
</dbReference>
<dbReference type="PANTHER" id="PTHR43433:SF1">
    <property type="entry name" value="BLL5160 PROTEIN"/>
    <property type="match status" value="1"/>
</dbReference>